<feature type="transmembrane region" description="Helical" evidence="1">
    <location>
        <begin position="150"/>
        <end position="166"/>
    </location>
</feature>
<name>A0A381WJJ4_9ZZZZ</name>
<keyword evidence="1" id="KW-0812">Transmembrane</keyword>
<protein>
    <recommendedName>
        <fullName evidence="2">Acyltransferase 3 domain-containing protein</fullName>
    </recommendedName>
</protein>
<accession>A0A381WJJ4</accession>
<feature type="domain" description="Acyltransferase 3" evidence="2">
    <location>
        <begin position="6"/>
        <end position="336"/>
    </location>
</feature>
<feature type="transmembrane region" description="Helical" evidence="1">
    <location>
        <begin position="254"/>
        <end position="272"/>
    </location>
</feature>
<feature type="transmembrane region" description="Helical" evidence="1">
    <location>
        <begin position="195"/>
        <end position="216"/>
    </location>
</feature>
<dbReference type="InterPro" id="IPR002656">
    <property type="entry name" value="Acyl_transf_3_dom"/>
</dbReference>
<feature type="transmembrane region" description="Helical" evidence="1">
    <location>
        <begin position="228"/>
        <end position="248"/>
    </location>
</feature>
<feature type="transmembrane region" description="Helical" evidence="1">
    <location>
        <begin position="12"/>
        <end position="31"/>
    </location>
</feature>
<keyword evidence="1" id="KW-0472">Membrane</keyword>
<gene>
    <name evidence="3" type="ORF">METZ01_LOCUS105524</name>
</gene>
<feature type="transmembrane region" description="Helical" evidence="1">
    <location>
        <begin position="279"/>
        <end position="299"/>
    </location>
</feature>
<sequence>MKNYRPEIDGLRALAVLSVIIYHGELSLYNFKLLEGGFLGVDVFFVVSGYLITSLILNDINLKGKFSYLYFYERRARRILPALLIIILTFLPISYFLLLPNEFEEFSKSILYTLGFGSNFYFYYSGLIYGAENGLLKPLLHTWSLSVEEQYYLIFPIIILLFIKLFKNKIIYVILFCLFFSLIYAHWNAFHNPSLNFYSLLSRGWELLAGSLLAFLETKYNRNLSNKYLKTIFPSIGLLLIFHGLLFYNDQMPLPSFYSLNIVVGVCLIVWFSNKSDLLTKILSSNFLVGIGLISYSLYLWHYPLFSFTRLAGHNPSSISIFIILFIITIILSVLTFFFIERPFRKLNFISLKNLIIIISILLLILMSFSFYVLLKKGNLNSKNIMIEEATSSALYDDGKCKFSTKDTNFIDERHIFTIRFKKCLKEKNKKFILIIGDSHGEDIFNSISMLSSYDFIIGLNQPSCRPINKKKCIYNHATHFAKINKENIKAILFTQKGSYMLTDISGGKHYYDSAFRKLPLNMQTIKLYLTYYIELKKIHQNSLFIGPHIEPNIDININIYSKMKSEKLITSLANFDITEIDSFLKEIKIIDNIDFNYISKIDQINYDPINDFIKGEKIMFSDKDHWSKNGELYFGKKLFDHPKLKSLLNQ</sequence>
<feature type="transmembrane region" description="Helical" evidence="1">
    <location>
        <begin position="352"/>
        <end position="375"/>
    </location>
</feature>
<organism evidence="3">
    <name type="scientific">marine metagenome</name>
    <dbReference type="NCBI Taxonomy" id="408172"/>
    <lineage>
        <taxon>unclassified sequences</taxon>
        <taxon>metagenomes</taxon>
        <taxon>ecological metagenomes</taxon>
    </lineage>
</organism>
<feature type="transmembrane region" description="Helical" evidence="1">
    <location>
        <begin position="78"/>
        <end position="98"/>
    </location>
</feature>
<dbReference type="GO" id="GO:0016020">
    <property type="term" value="C:membrane"/>
    <property type="evidence" value="ECO:0007669"/>
    <property type="project" value="TreeGrafter"/>
</dbReference>
<dbReference type="Pfam" id="PF01757">
    <property type="entry name" value="Acyl_transf_3"/>
    <property type="match status" value="1"/>
</dbReference>
<dbReference type="EMBL" id="UINC01012005">
    <property type="protein sequence ID" value="SVA52670.1"/>
    <property type="molecule type" value="Genomic_DNA"/>
</dbReference>
<dbReference type="PANTHER" id="PTHR23028:SF53">
    <property type="entry name" value="ACYL_TRANSF_3 DOMAIN-CONTAINING PROTEIN"/>
    <property type="match status" value="1"/>
</dbReference>
<reference evidence="3" key="1">
    <citation type="submission" date="2018-05" db="EMBL/GenBank/DDBJ databases">
        <authorList>
            <person name="Lanie J.A."/>
            <person name="Ng W.-L."/>
            <person name="Kazmierczak K.M."/>
            <person name="Andrzejewski T.M."/>
            <person name="Davidsen T.M."/>
            <person name="Wayne K.J."/>
            <person name="Tettelin H."/>
            <person name="Glass J.I."/>
            <person name="Rusch D."/>
            <person name="Podicherti R."/>
            <person name="Tsui H.-C.T."/>
            <person name="Winkler M.E."/>
        </authorList>
    </citation>
    <scope>NUCLEOTIDE SEQUENCE</scope>
</reference>
<feature type="transmembrane region" description="Helical" evidence="1">
    <location>
        <begin position="319"/>
        <end position="340"/>
    </location>
</feature>
<feature type="transmembrane region" description="Helical" evidence="1">
    <location>
        <begin position="38"/>
        <end position="58"/>
    </location>
</feature>
<dbReference type="GO" id="GO:0009103">
    <property type="term" value="P:lipopolysaccharide biosynthetic process"/>
    <property type="evidence" value="ECO:0007669"/>
    <property type="project" value="TreeGrafter"/>
</dbReference>
<feature type="transmembrane region" description="Helical" evidence="1">
    <location>
        <begin position="110"/>
        <end position="130"/>
    </location>
</feature>
<keyword evidence="1" id="KW-1133">Transmembrane helix</keyword>
<dbReference type="GO" id="GO:0016747">
    <property type="term" value="F:acyltransferase activity, transferring groups other than amino-acyl groups"/>
    <property type="evidence" value="ECO:0007669"/>
    <property type="project" value="InterPro"/>
</dbReference>
<evidence type="ECO:0000313" key="3">
    <source>
        <dbReference type="EMBL" id="SVA52670.1"/>
    </source>
</evidence>
<proteinExistence type="predicted"/>
<evidence type="ECO:0000259" key="2">
    <source>
        <dbReference type="Pfam" id="PF01757"/>
    </source>
</evidence>
<dbReference type="AlphaFoldDB" id="A0A381WJJ4"/>
<dbReference type="PANTHER" id="PTHR23028">
    <property type="entry name" value="ACETYLTRANSFERASE"/>
    <property type="match status" value="1"/>
</dbReference>
<dbReference type="InterPro" id="IPR050879">
    <property type="entry name" value="Acyltransferase_3"/>
</dbReference>
<feature type="transmembrane region" description="Helical" evidence="1">
    <location>
        <begin position="171"/>
        <end position="189"/>
    </location>
</feature>
<evidence type="ECO:0000256" key="1">
    <source>
        <dbReference type="SAM" id="Phobius"/>
    </source>
</evidence>